<evidence type="ECO:0000256" key="1">
    <source>
        <dbReference type="SAM" id="MobiDB-lite"/>
    </source>
</evidence>
<dbReference type="EMBL" id="CAMXCT030002002">
    <property type="protein sequence ID" value="CAL4782178.1"/>
    <property type="molecule type" value="Genomic_DNA"/>
</dbReference>
<proteinExistence type="predicted"/>
<feature type="region of interest" description="Disordered" evidence="1">
    <location>
        <begin position="910"/>
        <end position="944"/>
    </location>
</feature>
<protein>
    <submittedName>
        <fullName evidence="5">Gypsy retrotransposon integrase-like protein 1</fullName>
    </submittedName>
</protein>
<evidence type="ECO:0000313" key="3">
    <source>
        <dbReference type="EMBL" id="CAI3994866.1"/>
    </source>
</evidence>
<dbReference type="Proteomes" id="UP001152797">
    <property type="component" value="Unassembled WGS sequence"/>
</dbReference>
<sequence>CTTMSITTSITTYITTYITVCITIMHVLNQSPVCNAVFGATTDHASESALTTTRGTSSVFTTCELRLVVLVPFAEAAGHLVTQLEDYSGMLKSWNISQVGEKEMLLSREVMLPGTCARPEIRVKLFCEDPQAVCDAQRADVHFGVHGRGIEVTRFEAGKVLGSFRALTTTCTGIGLATKSALCVDSARGDVKTHEASVAHRLSTPLHAAPSQNTQRGDVNVTSAQALSEDKFHVGALMTSPSTQQELLPFLQAAGQSDWPPLMTLSRGAQETLLSNGVCAIPLEKIYSQASWTPAVVRRKFETLAGFSLLLALLALFISFSIHCSWMLQGQTMVSQQVLPASHHRAALEASRYIAKNLIELQKFRDPIGWKMAFVGDSLLSGFLLTRVMKGQKRELKAEAIQEMKEKVQKETETVDREDTVPMLQQKIRPTVALMMEKRPASAAAKPMAADKVSFTSISKRGGRIHKICMVMVSSPEKDYLETRLKELFAEQDQRVMDMMNQVMQHVMSVQQVPSDAILPGEGDEASAVERRGLYAGGSLTLGTGWDFLDPRHREAALKLIRRSKPYVLILAFPYNVWSLLQNLNPTADLQAKRKQAEVLVILAIEAALLHLRGGRRFLIENPATSAAWNLDAVLDFRNHSDVLEVVLDMCRFGLKGHGGELHKKAPRFLTSSQALVSAFLERRCRGDRKHAWVMGGSKITSVAGHYTPEFSDAVVEAFMTQYDFEQALAQCHSAFVVDAESTAEHDHGQVTLRKCNPQSNSPVLFVLFPRPCQALQKHIVSHFDNPAQVSQLQAQPRQRHKNTPVTTLSSFWGSKTGQSPVSAAVQSDISNCAAWWKLSPEEEAAEIADLYCHSPLVPSDVSQCAAWWKLSPEEEEAEIADLYCHCPPDSTSATGCFKLCSMVETWPRGSAEPRSQRRRTGAGGEADLEQETEKAEVTTHANAITDPKELEAMVLVCNMRPAYNKEWVRVQLKVEQPVEPIAQALEAACRNVGGEQKHGTAPRGLSSGGLVLLSSDHSVDPLRCFSHRSCKAAEVFTRLPAVNLFPPPLAPGAIPREQFVRRMQLAMLPATEMQAAMAEAIAAYDSDVSEAGVSPLQLVTRRNPRATGNVLNNFAGRLAEHSLIEANPSMAKQVAMCESARVAVVRLHYSHGLRQAELARSRRTTAEQAPEPGDLVFFWRAQKYQSKKTVLQVDQLVAFNFAVGPGLAFLREMKRLAVCLLLREHPLILSSASMQSAMNRARSIDSDRGVDIKRSASQKLDKPEGDASAGVEVEGPPGAGMDRRAPLDNVENDHGSWDGRWAFLCERDWETPRKELWKEAAIAGWNAHVDNNAIQLLSMEESREVRRDLARRGQLCRVLKGILGLADAPREWWLRLSRAIEENGWTRTLIDGAMQCLWLVNDAGKKVLKAIVVAHVDDLLFAGSMLGKEYHSNLQETVLEKHRKSDPFSLLNEHEAKRLRALLVSLQWLVAQLRFDVGYGVSTLQGEHPPTIATALCANALARELKSTHQFDLTFKPINYRTGRMVVSDASLGSVKRNGSDQGEPITKVCSQVSRLLFCFVGCFVATILGFDMLGRKAETAMNAVPMTVAVDAKDVNDKGNSDTASYGSQKVFSVHCGMDSFSAEKTTYGRFDVSQTQKVWQKSENAVNMSDLPNPHALIGRT</sequence>
<feature type="compositionally biased region" description="Polar residues" evidence="1">
    <location>
        <begin position="804"/>
        <end position="819"/>
    </location>
</feature>
<reference evidence="4" key="2">
    <citation type="submission" date="2024-04" db="EMBL/GenBank/DDBJ databases">
        <authorList>
            <person name="Chen Y."/>
            <person name="Shah S."/>
            <person name="Dougan E. K."/>
            <person name="Thang M."/>
            <person name="Chan C."/>
        </authorList>
    </citation>
    <scope>NUCLEOTIDE SEQUENCE [LARGE SCALE GENOMIC DNA]</scope>
</reference>
<reference evidence="3" key="1">
    <citation type="submission" date="2022-10" db="EMBL/GenBank/DDBJ databases">
        <authorList>
            <person name="Chen Y."/>
            <person name="Dougan E. K."/>
            <person name="Chan C."/>
            <person name="Rhodes N."/>
            <person name="Thang M."/>
        </authorList>
    </citation>
    <scope>NUCLEOTIDE SEQUENCE</scope>
</reference>
<evidence type="ECO:0000256" key="2">
    <source>
        <dbReference type="SAM" id="Phobius"/>
    </source>
</evidence>
<feature type="transmembrane region" description="Helical" evidence="2">
    <location>
        <begin position="307"/>
        <end position="328"/>
    </location>
</feature>
<dbReference type="EMBL" id="CAMXCT010002002">
    <property type="protein sequence ID" value="CAI3994866.1"/>
    <property type="molecule type" value="Genomic_DNA"/>
</dbReference>
<comment type="caution">
    <text evidence="3">The sequence shown here is derived from an EMBL/GenBank/DDBJ whole genome shotgun (WGS) entry which is preliminary data.</text>
</comment>
<gene>
    <name evidence="3" type="ORF">C1SCF055_LOCUS21481</name>
</gene>
<keyword evidence="2" id="KW-0472">Membrane</keyword>
<feature type="non-terminal residue" evidence="3">
    <location>
        <position position="1"/>
    </location>
</feature>
<keyword evidence="2" id="KW-0812">Transmembrane</keyword>
<keyword evidence="2" id="KW-1133">Transmembrane helix</keyword>
<feature type="non-terminal residue" evidence="3">
    <location>
        <position position="1664"/>
    </location>
</feature>
<keyword evidence="6" id="KW-1185">Reference proteome</keyword>
<name>A0A9P1G0E0_9DINO</name>
<feature type="compositionally biased region" description="Basic and acidic residues" evidence="1">
    <location>
        <begin position="1256"/>
        <end position="1266"/>
    </location>
</feature>
<feature type="region of interest" description="Disordered" evidence="1">
    <location>
        <begin position="1256"/>
        <end position="1285"/>
    </location>
</feature>
<evidence type="ECO:0000313" key="4">
    <source>
        <dbReference type="EMBL" id="CAL1148241.1"/>
    </source>
</evidence>
<organism evidence="3">
    <name type="scientific">Cladocopium goreaui</name>
    <dbReference type="NCBI Taxonomy" id="2562237"/>
    <lineage>
        <taxon>Eukaryota</taxon>
        <taxon>Sar</taxon>
        <taxon>Alveolata</taxon>
        <taxon>Dinophyceae</taxon>
        <taxon>Suessiales</taxon>
        <taxon>Symbiodiniaceae</taxon>
        <taxon>Cladocopium</taxon>
    </lineage>
</organism>
<accession>A0A9P1G0E0</accession>
<evidence type="ECO:0000313" key="6">
    <source>
        <dbReference type="Proteomes" id="UP001152797"/>
    </source>
</evidence>
<dbReference type="EMBL" id="CAMXCT020002002">
    <property type="protein sequence ID" value="CAL1148241.1"/>
    <property type="molecule type" value="Genomic_DNA"/>
</dbReference>
<feature type="region of interest" description="Disordered" evidence="1">
    <location>
        <begin position="793"/>
        <end position="819"/>
    </location>
</feature>
<evidence type="ECO:0000313" key="5">
    <source>
        <dbReference type="EMBL" id="CAL4782178.1"/>
    </source>
</evidence>